<evidence type="ECO:0000313" key="2">
    <source>
        <dbReference type="EMBL" id="KIK50526.1"/>
    </source>
</evidence>
<evidence type="ECO:0000256" key="1">
    <source>
        <dbReference type="SAM" id="MobiDB-lite"/>
    </source>
</evidence>
<gene>
    <name evidence="2" type="ORF">GYMLUDRAFT_65242</name>
</gene>
<keyword evidence="3" id="KW-1185">Reference proteome</keyword>
<dbReference type="OrthoDB" id="3067694at2759"/>
<name>A0A0D0B8S5_9AGAR</name>
<feature type="compositionally biased region" description="Basic and acidic residues" evidence="1">
    <location>
        <begin position="8"/>
        <end position="20"/>
    </location>
</feature>
<dbReference type="EMBL" id="KN834898">
    <property type="protein sequence ID" value="KIK50526.1"/>
    <property type="molecule type" value="Genomic_DNA"/>
</dbReference>
<dbReference type="AlphaFoldDB" id="A0A0D0B8S5"/>
<sequence>MAPRRKTKETAGGKPTKEDSLPTPKASPEKFSNEEQFSGAHVKQKVTIIGNPSPMYKFFHMVLQFIVLMRITDSIVTEMARGIVVEDLQDEILKGCYSNLNPRRYFILKRDSLWGMLVDGQNSEVQGTMLTHILDQFEDKTDEDLLLWMLRKWFKFEGRMPYANLARIDMKFIYPDGRSGSRHESFLKFWSPNIELTTMKAITVGIAEYSHLVSAEKTRSCQIALLQTVSVIVPIYDARGREFGPEDLDESGSRKLPLLKNGDELLEVPGGSIVLVCHTVFQRVQEGKHILSYNVHWVVVLAIPDQPMGGEDVASFESDPEMEVDGNY</sequence>
<organism evidence="2 3">
    <name type="scientific">Collybiopsis luxurians FD-317 M1</name>
    <dbReference type="NCBI Taxonomy" id="944289"/>
    <lineage>
        <taxon>Eukaryota</taxon>
        <taxon>Fungi</taxon>
        <taxon>Dikarya</taxon>
        <taxon>Basidiomycota</taxon>
        <taxon>Agaricomycotina</taxon>
        <taxon>Agaricomycetes</taxon>
        <taxon>Agaricomycetidae</taxon>
        <taxon>Agaricales</taxon>
        <taxon>Marasmiineae</taxon>
        <taxon>Omphalotaceae</taxon>
        <taxon>Collybiopsis</taxon>
        <taxon>Collybiopsis luxurians</taxon>
    </lineage>
</organism>
<reference evidence="2 3" key="1">
    <citation type="submission" date="2014-04" db="EMBL/GenBank/DDBJ databases">
        <title>Evolutionary Origins and Diversification of the Mycorrhizal Mutualists.</title>
        <authorList>
            <consortium name="DOE Joint Genome Institute"/>
            <consortium name="Mycorrhizal Genomics Consortium"/>
            <person name="Kohler A."/>
            <person name="Kuo A."/>
            <person name="Nagy L.G."/>
            <person name="Floudas D."/>
            <person name="Copeland A."/>
            <person name="Barry K.W."/>
            <person name="Cichocki N."/>
            <person name="Veneault-Fourrey C."/>
            <person name="LaButti K."/>
            <person name="Lindquist E.A."/>
            <person name="Lipzen A."/>
            <person name="Lundell T."/>
            <person name="Morin E."/>
            <person name="Murat C."/>
            <person name="Riley R."/>
            <person name="Ohm R."/>
            <person name="Sun H."/>
            <person name="Tunlid A."/>
            <person name="Henrissat B."/>
            <person name="Grigoriev I.V."/>
            <person name="Hibbett D.S."/>
            <person name="Martin F."/>
        </authorList>
    </citation>
    <scope>NUCLEOTIDE SEQUENCE [LARGE SCALE GENOMIC DNA]</scope>
    <source>
        <strain evidence="2 3">FD-317 M1</strain>
    </source>
</reference>
<protein>
    <submittedName>
        <fullName evidence="2">Uncharacterized protein</fullName>
    </submittedName>
</protein>
<proteinExistence type="predicted"/>
<feature type="region of interest" description="Disordered" evidence="1">
    <location>
        <begin position="1"/>
        <end position="38"/>
    </location>
</feature>
<dbReference type="HOGENOM" id="CLU_758762_0_0_1"/>
<accession>A0A0D0B8S5</accession>
<evidence type="ECO:0000313" key="3">
    <source>
        <dbReference type="Proteomes" id="UP000053593"/>
    </source>
</evidence>
<dbReference type="Proteomes" id="UP000053593">
    <property type="component" value="Unassembled WGS sequence"/>
</dbReference>